<dbReference type="KEGG" id="npn:JI59_21460"/>
<sequence>MTLFDGFFQIGYVGSDIDGVCDTLGRQFGVTKVRRQHRIEWLRAVHTWVGDLMIEVLIPERGALEAYDDYIPDEPARLNIHHHGFRTTDPARWAETRRLVAAAGLPIAVETSIWNDELHMMYVDTRAQFGLYSEYILMTGSAAEGYYADVPHN</sequence>
<dbReference type="eggNOG" id="ENOG50301C8">
    <property type="taxonomic scope" value="Bacteria"/>
</dbReference>
<keyword evidence="2" id="KW-1185">Reference proteome</keyword>
<protein>
    <recommendedName>
        <fullName evidence="3">VOC domain-containing protein</fullName>
    </recommendedName>
</protein>
<dbReference type="Proteomes" id="UP000004030">
    <property type="component" value="Unassembled WGS sequence"/>
</dbReference>
<dbReference type="AlphaFoldDB" id="G6EGH9"/>
<evidence type="ECO:0000313" key="2">
    <source>
        <dbReference type="Proteomes" id="UP000004030"/>
    </source>
</evidence>
<dbReference type="OrthoDB" id="7502352at2"/>
<proteinExistence type="predicted"/>
<evidence type="ECO:0000313" key="1">
    <source>
        <dbReference type="EMBL" id="EHJ59630.1"/>
    </source>
</evidence>
<name>G6EGH9_9SPHN</name>
<accession>G6EGH9</accession>
<reference evidence="1 2" key="1">
    <citation type="journal article" date="2012" name="J. Bacteriol.">
        <title>Genome sequence of benzo(a)pyrene-degrading bacterium Novosphingobium pentaromativorans US6-1.</title>
        <authorList>
            <person name="Luo Y.R."/>
            <person name="Kang S.G."/>
            <person name="Kim S.J."/>
            <person name="Kim M.R."/>
            <person name="Li N."/>
            <person name="Lee J.H."/>
            <person name="Kwon K.K."/>
        </authorList>
    </citation>
    <scope>NUCLEOTIDE SEQUENCE [LARGE SCALE GENOMIC DNA]</scope>
    <source>
        <strain evidence="1 2">US6-1</strain>
    </source>
</reference>
<dbReference type="InterPro" id="IPR029068">
    <property type="entry name" value="Glyas_Bleomycin-R_OHBP_Dase"/>
</dbReference>
<gene>
    <name evidence="1" type="ORF">NSU_3513</name>
</gene>
<evidence type="ECO:0008006" key="3">
    <source>
        <dbReference type="Google" id="ProtNLM"/>
    </source>
</evidence>
<dbReference type="RefSeq" id="WP_007014421.1">
    <property type="nucleotide sequence ID" value="NZ_AGFM01000055.1"/>
</dbReference>
<dbReference type="EMBL" id="AGFM01000055">
    <property type="protein sequence ID" value="EHJ59630.1"/>
    <property type="molecule type" value="Genomic_DNA"/>
</dbReference>
<dbReference type="SUPFAM" id="SSF54593">
    <property type="entry name" value="Glyoxalase/Bleomycin resistance protein/Dihydroxybiphenyl dioxygenase"/>
    <property type="match status" value="1"/>
</dbReference>
<comment type="caution">
    <text evidence="1">The sequence shown here is derived from an EMBL/GenBank/DDBJ whole genome shotgun (WGS) entry which is preliminary data.</text>
</comment>
<organism evidence="1 2">
    <name type="scientific">Novosphingobium pentaromativorans US6-1</name>
    <dbReference type="NCBI Taxonomy" id="1088721"/>
    <lineage>
        <taxon>Bacteria</taxon>
        <taxon>Pseudomonadati</taxon>
        <taxon>Pseudomonadota</taxon>
        <taxon>Alphaproteobacteria</taxon>
        <taxon>Sphingomonadales</taxon>
        <taxon>Sphingomonadaceae</taxon>
        <taxon>Novosphingobium</taxon>
    </lineage>
</organism>
<dbReference type="Gene3D" id="3.10.180.10">
    <property type="entry name" value="2,3-Dihydroxybiphenyl 1,2-Dioxygenase, domain 1"/>
    <property type="match status" value="1"/>
</dbReference>
<dbReference type="PATRIC" id="fig|1088721.3.peg.3467"/>